<sequence length="421" mass="41814">MSEATSAVTDVRIPAAASVPAHRDGNVLRWVGAYTASMLGDSVFFLALSWAAVRQGSPAEAGIVTAVSAVPRALLMLGGGVVVDRLGPRKVVIGSDAVRCAAVLAVAALFFATDPGLWLLALLALVFGAVDALFMPAVGALPARITTQDQLARVQGMRGLAVRLSSVVGAPLGGLGVALGGAAAAFALAGVLIAVSVPLLVSVRMRELPPDDAATAEGGTAWRNLRDGLRYIRRHRVLGPLMLVIALGDLGFVGPLNIGLTLLADERGWGASGMGWVLAGFGIGAGAAALLLTVRGRVPHAGYVVAGALVPGAVAIGALAQAPALLVAVGIALLIGLLAGLSGALCGALLQTQSASALLGRVTAVSGIVSLGIAPLSMPLSAAAIGVWGTGPVFAVSAVVCGLGGVLALCAPGVRRAELPK</sequence>
<evidence type="ECO:0000256" key="4">
    <source>
        <dbReference type="ARBA" id="ARBA00022989"/>
    </source>
</evidence>
<comment type="subcellular location">
    <subcellularLocation>
        <location evidence="1">Cell membrane</location>
        <topology evidence="1">Multi-pass membrane protein</topology>
    </subcellularLocation>
</comment>
<dbReference type="InterPro" id="IPR036259">
    <property type="entry name" value="MFS_trans_sf"/>
</dbReference>
<comment type="caution">
    <text evidence="7">The sequence shown here is derived from an EMBL/GenBank/DDBJ whole genome shotgun (WGS) entry which is preliminary data.</text>
</comment>
<feature type="transmembrane region" description="Helical" evidence="6">
    <location>
        <begin position="326"/>
        <end position="350"/>
    </location>
</feature>
<feature type="transmembrane region" description="Helical" evidence="6">
    <location>
        <begin position="185"/>
        <end position="203"/>
    </location>
</feature>
<dbReference type="PANTHER" id="PTHR23513">
    <property type="entry name" value="INTEGRAL MEMBRANE EFFLUX PROTEIN-RELATED"/>
    <property type="match status" value="1"/>
</dbReference>
<gene>
    <name evidence="7" type="ORF">ABT188_20035</name>
</gene>
<dbReference type="CDD" id="cd06173">
    <property type="entry name" value="MFS_MefA_like"/>
    <property type="match status" value="1"/>
</dbReference>
<keyword evidence="3 6" id="KW-0812">Transmembrane</keyword>
<dbReference type="SUPFAM" id="SSF103473">
    <property type="entry name" value="MFS general substrate transporter"/>
    <property type="match status" value="1"/>
</dbReference>
<feature type="transmembrane region" description="Helical" evidence="6">
    <location>
        <begin position="91"/>
        <end position="111"/>
    </location>
</feature>
<feature type="transmembrane region" description="Helical" evidence="6">
    <location>
        <begin position="276"/>
        <end position="294"/>
    </location>
</feature>
<feature type="transmembrane region" description="Helical" evidence="6">
    <location>
        <begin position="394"/>
        <end position="414"/>
    </location>
</feature>
<feature type="transmembrane region" description="Helical" evidence="6">
    <location>
        <begin position="63"/>
        <end position="84"/>
    </location>
</feature>
<accession>A0ABV1SYM5</accession>
<evidence type="ECO:0000313" key="8">
    <source>
        <dbReference type="Proteomes" id="UP001496720"/>
    </source>
</evidence>
<feature type="transmembrane region" description="Helical" evidence="6">
    <location>
        <begin position="237"/>
        <end position="256"/>
    </location>
</feature>
<evidence type="ECO:0000256" key="6">
    <source>
        <dbReference type="SAM" id="Phobius"/>
    </source>
</evidence>
<dbReference type="Proteomes" id="UP001496720">
    <property type="component" value="Unassembled WGS sequence"/>
</dbReference>
<dbReference type="Pfam" id="PF07690">
    <property type="entry name" value="MFS_1"/>
    <property type="match status" value="1"/>
</dbReference>
<keyword evidence="8" id="KW-1185">Reference proteome</keyword>
<reference evidence="7 8" key="1">
    <citation type="submission" date="2024-06" db="EMBL/GenBank/DDBJ databases">
        <title>The Natural Products Discovery Center: Release of the First 8490 Sequenced Strains for Exploring Actinobacteria Biosynthetic Diversity.</title>
        <authorList>
            <person name="Kalkreuter E."/>
            <person name="Kautsar S.A."/>
            <person name="Yang D."/>
            <person name="Bader C.D."/>
            <person name="Teijaro C.N."/>
            <person name="Fluegel L."/>
            <person name="Davis C.M."/>
            <person name="Simpson J.R."/>
            <person name="Lauterbach L."/>
            <person name="Steele A.D."/>
            <person name="Gui C."/>
            <person name="Meng S."/>
            <person name="Li G."/>
            <person name="Viehrig K."/>
            <person name="Ye F."/>
            <person name="Su P."/>
            <person name="Kiefer A.F."/>
            <person name="Nichols A."/>
            <person name="Cepeda A.J."/>
            <person name="Yan W."/>
            <person name="Fan B."/>
            <person name="Jiang Y."/>
            <person name="Adhikari A."/>
            <person name="Zheng C.-J."/>
            <person name="Schuster L."/>
            <person name="Cowan T.M."/>
            <person name="Smanski M.J."/>
            <person name="Chevrette M.G."/>
            <person name="De Carvalho L.P.S."/>
            <person name="Shen B."/>
        </authorList>
    </citation>
    <scope>NUCLEOTIDE SEQUENCE [LARGE SCALE GENOMIC DNA]</scope>
    <source>
        <strain evidence="7 8">NPDC001615</strain>
    </source>
</reference>
<feature type="transmembrane region" description="Helical" evidence="6">
    <location>
        <begin position="362"/>
        <end position="388"/>
    </location>
</feature>
<name>A0ABV1SYM5_9ACTN</name>
<keyword evidence="5 6" id="KW-0472">Membrane</keyword>
<dbReference type="RefSeq" id="WP_352148397.1">
    <property type="nucleotide sequence ID" value="NZ_JBEOZY010000020.1"/>
</dbReference>
<dbReference type="PANTHER" id="PTHR23513:SF17">
    <property type="entry name" value="MEMBRANE PROTEIN"/>
    <property type="match status" value="1"/>
</dbReference>
<evidence type="ECO:0000256" key="1">
    <source>
        <dbReference type="ARBA" id="ARBA00004651"/>
    </source>
</evidence>
<evidence type="ECO:0000256" key="5">
    <source>
        <dbReference type="ARBA" id="ARBA00023136"/>
    </source>
</evidence>
<proteinExistence type="predicted"/>
<feature type="transmembrane region" description="Helical" evidence="6">
    <location>
        <begin position="117"/>
        <end position="139"/>
    </location>
</feature>
<evidence type="ECO:0000256" key="2">
    <source>
        <dbReference type="ARBA" id="ARBA00022475"/>
    </source>
</evidence>
<dbReference type="Gene3D" id="1.20.1250.20">
    <property type="entry name" value="MFS general substrate transporter like domains"/>
    <property type="match status" value="1"/>
</dbReference>
<feature type="transmembrane region" description="Helical" evidence="6">
    <location>
        <begin position="301"/>
        <end position="320"/>
    </location>
</feature>
<dbReference type="InterPro" id="IPR011701">
    <property type="entry name" value="MFS"/>
</dbReference>
<evidence type="ECO:0000313" key="7">
    <source>
        <dbReference type="EMBL" id="MER6166822.1"/>
    </source>
</evidence>
<keyword evidence="4 6" id="KW-1133">Transmembrane helix</keyword>
<keyword evidence="2" id="KW-1003">Cell membrane</keyword>
<feature type="transmembrane region" description="Helical" evidence="6">
    <location>
        <begin position="160"/>
        <end position="179"/>
    </location>
</feature>
<evidence type="ECO:0000256" key="3">
    <source>
        <dbReference type="ARBA" id="ARBA00022692"/>
    </source>
</evidence>
<protein>
    <submittedName>
        <fullName evidence="7">MFS transporter</fullName>
    </submittedName>
</protein>
<feature type="transmembrane region" description="Helical" evidence="6">
    <location>
        <begin position="31"/>
        <end position="51"/>
    </location>
</feature>
<organism evidence="7 8">
    <name type="scientific">Streptomyces violaceorubidus</name>
    <dbReference type="NCBI Taxonomy" id="284042"/>
    <lineage>
        <taxon>Bacteria</taxon>
        <taxon>Bacillati</taxon>
        <taxon>Actinomycetota</taxon>
        <taxon>Actinomycetes</taxon>
        <taxon>Kitasatosporales</taxon>
        <taxon>Streptomycetaceae</taxon>
        <taxon>Streptomyces</taxon>
    </lineage>
</organism>
<dbReference type="EMBL" id="JBEOZY010000020">
    <property type="protein sequence ID" value="MER6166822.1"/>
    <property type="molecule type" value="Genomic_DNA"/>
</dbReference>